<keyword evidence="4" id="KW-1185">Reference proteome</keyword>
<comment type="similarity">
    <text evidence="1">To bacterial alkanal monooxygenase alpha and beta chains.</text>
</comment>
<dbReference type="InterPro" id="IPR019949">
    <property type="entry name" value="CmoO-like"/>
</dbReference>
<dbReference type="PANTHER" id="PTHR30137:SF19">
    <property type="entry name" value="LUCIFERASE-LIKE MONOOXYGENASE"/>
    <property type="match status" value="1"/>
</dbReference>
<dbReference type="PANTHER" id="PTHR30137">
    <property type="entry name" value="LUCIFERASE-LIKE MONOOXYGENASE"/>
    <property type="match status" value="1"/>
</dbReference>
<dbReference type="Gene3D" id="3.20.20.30">
    <property type="entry name" value="Luciferase-like domain"/>
    <property type="match status" value="1"/>
</dbReference>
<dbReference type="EMBL" id="BMHY01000007">
    <property type="protein sequence ID" value="GGG77303.1"/>
    <property type="molecule type" value="Genomic_DNA"/>
</dbReference>
<dbReference type="AlphaFoldDB" id="A0A917HG13"/>
<dbReference type="InterPro" id="IPR036661">
    <property type="entry name" value="Luciferase-like_sf"/>
</dbReference>
<dbReference type="RefSeq" id="WP_188890712.1">
    <property type="nucleotide sequence ID" value="NZ_BMHY01000007.1"/>
</dbReference>
<dbReference type="InterPro" id="IPR011251">
    <property type="entry name" value="Luciferase-like_dom"/>
</dbReference>
<dbReference type="Proteomes" id="UP000600247">
    <property type="component" value="Unassembled WGS sequence"/>
</dbReference>
<evidence type="ECO:0000313" key="4">
    <source>
        <dbReference type="Proteomes" id="UP000600247"/>
    </source>
</evidence>
<dbReference type="SUPFAM" id="SSF51679">
    <property type="entry name" value="Bacterial luciferase-like"/>
    <property type="match status" value="1"/>
</dbReference>
<dbReference type="Pfam" id="PF00296">
    <property type="entry name" value="Bac_luciferase"/>
    <property type="match status" value="1"/>
</dbReference>
<dbReference type="NCBIfam" id="TIGR03558">
    <property type="entry name" value="oxido_grp_1"/>
    <property type="match status" value="1"/>
</dbReference>
<evidence type="ECO:0000313" key="3">
    <source>
        <dbReference type="EMBL" id="GGG77303.1"/>
    </source>
</evidence>
<evidence type="ECO:0000256" key="1">
    <source>
        <dbReference type="ARBA" id="ARBA00007789"/>
    </source>
</evidence>
<dbReference type="InterPro" id="IPR050766">
    <property type="entry name" value="Bact_Lucif_Oxidored"/>
</dbReference>
<protein>
    <submittedName>
        <fullName evidence="3">Alkane 1-monooxygenase</fullName>
    </submittedName>
</protein>
<dbReference type="GO" id="GO:0016705">
    <property type="term" value="F:oxidoreductase activity, acting on paired donors, with incorporation or reduction of molecular oxygen"/>
    <property type="evidence" value="ECO:0007669"/>
    <property type="project" value="InterPro"/>
</dbReference>
<comment type="caution">
    <text evidence="3">The sequence shown here is derived from an EMBL/GenBank/DDBJ whole genome shotgun (WGS) entry which is preliminary data.</text>
</comment>
<evidence type="ECO:0000259" key="2">
    <source>
        <dbReference type="Pfam" id="PF00296"/>
    </source>
</evidence>
<accession>A0A917HG13</accession>
<dbReference type="GO" id="GO:0005829">
    <property type="term" value="C:cytosol"/>
    <property type="evidence" value="ECO:0007669"/>
    <property type="project" value="TreeGrafter"/>
</dbReference>
<sequence length="337" mass="36838">MTIKLSILDQSPVFEGETPADAFRHTVELVQQAERLGYHRFWVSEHHDGFLAGSSPEVLIAYLIGQTERIRLGSGGIMLQHYSSYKVAENFNILATLAPGRIDLGIGRAPGGLPRSTKALQKGITEPQTLSEKLEELSHHVNNTLPDTHALAGIQASPIPQQPAEIYLLGTSVSSAELAAEQGHAYVFAQFINSDPVVAEEALTLYRERFNSATGNKPRAIIALSVIVSDTDEEAALLATDMKNVRITLADGKTLNLGTVAQAEEFGKQSGQEYTITERDAEVTKGSKETVRRRLLEIQQQYGVDEFIVTTAVKDFGLRLRSYELLSEAFSELSVGS</sequence>
<feature type="domain" description="Luciferase-like" evidence="2">
    <location>
        <begin position="17"/>
        <end position="296"/>
    </location>
</feature>
<dbReference type="FunFam" id="3.20.20.30:FF:000002">
    <property type="entry name" value="LLM class flavin-dependent oxidoreductase"/>
    <property type="match status" value="1"/>
</dbReference>
<reference evidence="3 4" key="1">
    <citation type="journal article" date="2014" name="Int. J. Syst. Evol. Microbiol.">
        <title>Complete genome sequence of Corynebacterium casei LMG S-19264T (=DSM 44701T), isolated from a smear-ripened cheese.</title>
        <authorList>
            <consortium name="US DOE Joint Genome Institute (JGI-PGF)"/>
            <person name="Walter F."/>
            <person name="Albersmeier A."/>
            <person name="Kalinowski J."/>
            <person name="Ruckert C."/>
        </authorList>
    </citation>
    <scope>NUCLEOTIDE SEQUENCE [LARGE SCALE GENOMIC DNA]</scope>
    <source>
        <strain evidence="3 4">CGMCC 1.15286</strain>
    </source>
</reference>
<gene>
    <name evidence="3" type="ORF">GCM10010918_37450</name>
</gene>
<dbReference type="CDD" id="cd00347">
    <property type="entry name" value="Flavin_utilizing_monoxygenases"/>
    <property type="match status" value="1"/>
</dbReference>
<name>A0A917HG13_9BACL</name>
<organism evidence="3 4">
    <name type="scientific">Paenibacillus radicis</name>
    <name type="common">ex Gao et al. 2016</name>
    <dbReference type="NCBI Taxonomy" id="1737354"/>
    <lineage>
        <taxon>Bacteria</taxon>
        <taxon>Bacillati</taxon>
        <taxon>Bacillota</taxon>
        <taxon>Bacilli</taxon>
        <taxon>Bacillales</taxon>
        <taxon>Paenibacillaceae</taxon>
        <taxon>Paenibacillus</taxon>
    </lineage>
</organism>
<proteinExistence type="predicted"/>